<dbReference type="InterPro" id="IPR053166">
    <property type="entry name" value="UPF0718_permease"/>
</dbReference>
<dbReference type="InterPro" id="IPR005524">
    <property type="entry name" value="DUF318"/>
</dbReference>
<evidence type="ECO:0000313" key="8">
    <source>
        <dbReference type="EMBL" id="MPM54835.1"/>
    </source>
</evidence>
<gene>
    <name evidence="8" type="ORF">SDC9_101617</name>
</gene>
<dbReference type="PANTHER" id="PTHR42775:SF1">
    <property type="entry name" value="PERMEASE RV2963-RELATED"/>
    <property type="match status" value="1"/>
</dbReference>
<name>A0A645ANM3_9ZZZZ</name>
<feature type="transmembrane region" description="Helical" evidence="7">
    <location>
        <begin position="136"/>
        <end position="156"/>
    </location>
</feature>
<feature type="transmembrane region" description="Helical" evidence="7">
    <location>
        <begin position="74"/>
        <end position="100"/>
    </location>
</feature>
<keyword evidence="5 7" id="KW-1133">Transmembrane helix</keyword>
<comment type="caution">
    <text evidence="8">The sequence shown here is derived from an EMBL/GenBank/DDBJ whole genome shotgun (WGS) entry which is preliminary data.</text>
</comment>
<evidence type="ECO:0000256" key="1">
    <source>
        <dbReference type="ARBA" id="ARBA00004651"/>
    </source>
</evidence>
<proteinExistence type="inferred from homology"/>
<feature type="transmembrane region" description="Helical" evidence="7">
    <location>
        <begin position="273"/>
        <end position="293"/>
    </location>
</feature>
<dbReference type="PANTHER" id="PTHR42775">
    <property type="entry name" value="PERMEASE RV2963-RELATED"/>
    <property type="match status" value="1"/>
</dbReference>
<keyword evidence="3" id="KW-1003">Cell membrane</keyword>
<dbReference type="Pfam" id="PF03773">
    <property type="entry name" value="ArsP_1"/>
    <property type="match status" value="1"/>
</dbReference>
<evidence type="ECO:0000256" key="4">
    <source>
        <dbReference type="ARBA" id="ARBA00022692"/>
    </source>
</evidence>
<reference evidence="8" key="1">
    <citation type="submission" date="2019-08" db="EMBL/GenBank/DDBJ databases">
        <authorList>
            <person name="Kucharzyk K."/>
            <person name="Murdoch R.W."/>
            <person name="Higgins S."/>
            <person name="Loffler F."/>
        </authorList>
    </citation>
    <scope>NUCLEOTIDE SEQUENCE</scope>
</reference>
<feature type="transmembrane region" description="Helical" evidence="7">
    <location>
        <begin position="38"/>
        <end position="54"/>
    </location>
</feature>
<dbReference type="GO" id="GO:0005886">
    <property type="term" value="C:plasma membrane"/>
    <property type="evidence" value="ECO:0007669"/>
    <property type="project" value="UniProtKB-SubCell"/>
</dbReference>
<feature type="transmembrane region" description="Helical" evidence="7">
    <location>
        <begin position="107"/>
        <end position="130"/>
    </location>
</feature>
<sequence>MIVFTWLADWLTYAVFGLAPESRWGGGVHFFIEDTVKIFVLLMLMIYAIGWIRAGLPMDRVRIFLSGRSRFPGYVLAALLGAVTPFCSCSSIPLFLGFIAARIPLGIAMAFLIASPMINEAAVAMLGGIVGWNLTGIYVGFGLLAGILGGLFFDAIKAERFLMAEPPRPCRCCSGSSADASLPEKIDRRYRHRFALQEVRDILQRIWLWVVLGIALGAFLHGFVPDEFIARYLGGGQWWSVPLAVAVGIPTYANATGVIPVVGALIQKGLPVGTAFAFMLSTAAASLPEFIMLRKVMQIRLLLIFAVYLLIFFTLCGWILNLIY</sequence>
<feature type="transmembrane region" description="Helical" evidence="7">
    <location>
        <begin position="299"/>
        <end position="323"/>
    </location>
</feature>
<evidence type="ECO:0000256" key="5">
    <source>
        <dbReference type="ARBA" id="ARBA00022989"/>
    </source>
</evidence>
<protein>
    <recommendedName>
        <fullName evidence="9">Permease</fullName>
    </recommendedName>
</protein>
<accession>A0A645ANM3</accession>
<evidence type="ECO:0008006" key="9">
    <source>
        <dbReference type="Google" id="ProtNLM"/>
    </source>
</evidence>
<feature type="transmembrane region" description="Helical" evidence="7">
    <location>
        <begin position="206"/>
        <end position="224"/>
    </location>
</feature>
<evidence type="ECO:0000256" key="3">
    <source>
        <dbReference type="ARBA" id="ARBA00022475"/>
    </source>
</evidence>
<keyword evidence="4 7" id="KW-0812">Transmembrane</keyword>
<dbReference type="EMBL" id="VSSQ01014987">
    <property type="protein sequence ID" value="MPM54835.1"/>
    <property type="molecule type" value="Genomic_DNA"/>
</dbReference>
<dbReference type="AlphaFoldDB" id="A0A645ANM3"/>
<organism evidence="8">
    <name type="scientific">bioreactor metagenome</name>
    <dbReference type="NCBI Taxonomy" id="1076179"/>
    <lineage>
        <taxon>unclassified sequences</taxon>
        <taxon>metagenomes</taxon>
        <taxon>ecological metagenomes</taxon>
    </lineage>
</organism>
<feature type="transmembrane region" description="Helical" evidence="7">
    <location>
        <begin position="244"/>
        <end position="266"/>
    </location>
</feature>
<comment type="subcellular location">
    <subcellularLocation>
        <location evidence="1">Cell membrane</location>
        <topology evidence="1">Multi-pass membrane protein</topology>
    </subcellularLocation>
</comment>
<evidence type="ECO:0000256" key="2">
    <source>
        <dbReference type="ARBA" id="ARBA00006386"/>
    </source>
</evidence>
<evidence type="ECO:0000256" key="7">
    <source>
        <dbReference type="SAM" id="Phobius"/>
    </source>
</evidence>
<evidence type="ECO:0000256" key="6">
    <source>
        <dbReference type="ARBA" id="ARBA00023136"/>
    </source>
</evidence>
<keyword evidence="6 7" id="KW-0472">Membrane</keyword>
<comment type="similarity">
    <text evidence="2">Belongs to the UPF0718 family.</text>
</comment>